<dbReference type="Gene3D" id="3.40.50.150">
    <property type="entry name" value="Vaccinia Virus protein VP39"/>
    <property type="match status" value="1"/>
</dbReference>
<dbReference type="CDD" id="cd02440">
    <property type="entry name" value="AdoMet_MTases"/>
    <property type="match status" value="1"/>
</dbReference>
<reference evidence="6" key="2">
    <citation type="submission" date="2020-09" db="EMBL/GenBank/DDBJ databases">
        <authorList>
            <person name="Sun Q."/>
            <person name="Kim S."/>
        </authorList>
    </citation>
    <scope>NUCLEOTIDE SEQUENCE</scope>
    <source>
        <strain evidence="6">KCTC 22164</strain>
    </source>
</reference>
<dbReference type="PANTHER" id="PTHR43464">
    <property type="entry name" value="METHYLTRANSFERASE"/>
    <property type="match status" value="1"/>
</dbReference>
<organism evidence="6 7">
    <name type="scientific">Alteromonas halophila</name>
    <dbReference type="NCBI Taxonomy" id="516698"/>
    <lineage>
        <taxon>Bacteria</taxon>
        <taxon>Pseudomonadati</taxon>
        <taxon>Pseudomonadota</taxon>
        <taxon>Gammaproteobacteria</taxon>
        <taxon>Alteromonadales</taxon>
        <taxon>Alteromonadaceae</taxon>
        <taxon>Alteromonas/Salinimonas group</taxon>
        <taxon>Alteromonas</taxon>
    </lineage>
</organism>
<sequence>MPGQPTMSNVDQKEINKFSELASRWWDPEGEFKPLHDINPLRLSFINEHVQGLSGKKVADIGCGGGILSEAMARSGAEVTGIDMAEASLEVARLHGLESGTEVTYECTTVEQFAAQHPQQFDAVTCLEMLEHVPEPASVVAACAKLVKPGGQVFFSTLNRNIKSYLMAILGAEYLLNLVPKGTHDHGRFIKPSELMRMTDAADLKATDITGLHMNPLTRRYYLSDRNVDVNYLLCTHAI</sequence>
<dbReference type="InterPro" id="IPR010233">
    <property type="entry name" value="UbiG_MeTrfase"/>
</dbReference>
<dbReference type="Pfam" id="PF13489">
    <property type="entry name" value="Methyltransf_23"/>
    <property type="match status" value="1"/>
</dbReference>
<dbReference type="EC" id="2.1.1.222" evidence="5"/>
<keyword evidence="3 5" id="KW-0831">Ubiquinone biosynthesis</keyword>
<comment type="function">
    <text evidence="5">O-methyltransferase that catalyzes the 2 O-methylation steps in the ubiquinone biosynthetic pathway.</text>
</comment>
<comment type="catalytic activity">
    <reaction evidence="5">
        <text>a 3-(all-trans-polyprenyl)benzene-1,2-diol + S-adenosyl-L-methionine = a 2-methoxy-6-(all-trans-polyprenyl)phenol + S-adenosyl-L-homocysteine + H(+)</text>
        <dbReference type="Rhea" id="RHEA:31411"/>
        <dbReference type="Rhea" id="RHEA-COMP:9550"/>
        <dbReference type="Rhea" id="RHEA-COMP:9551"/>
        <dbReference type="ChEBI" id="CHEBI:15378"/>
        <dbReference type="ChEBI" id="CHEBI:57856"/>
        <dbReference type="ChEBI" id="CHEBI:59789"/>
        <dbReference type="ChEBI" id="CHEBI:62729"/>
        <dbReference type="ChEBI" id="CHEBI:62731"/>
        <dbReference type="EC" id="2.1.1.222"/>
    </reaction>
</comment>
<comment type="catalytic activity">
    <reaction evidence="5">
        <text>a 3-demethylubiquinol + S-adenosyl-L-methionine = a ubiquinol + S-adenosyl-L-homocysteine + H(+)</text>
        <dbReference type="Rhea" id="RHEA:44380"/>
        <dbReference type="Rhea" id="RHEA-COMP:9566"/>
        <dbReference type="Rhea" id="RHEA-COMP:10914"/>
        <dbReference type="ChEBI" id="CHEBI:15378"/>
        <dbReference type="ChEBI" id="CHEBI:17976"/>
        <dbReference type="ChEBI" id="CHEBI:57856"/>
        <dbReference type="ChEBI" id="CHEBI:59789"/>
        <dbReference type="ChEBI" id="CHEBI:84422"/>
        <dbReference type="EC" id="2.1.1.64"/>
    </reaction>
</comment>
<dbReference type="GO" id="GO:0102208">
    <property type="term" value="F:2-polyprenyl-6-hydroxyphenol methylase activity"/>
    <property type="evidence" value="ECO:0007669"/>
    <property type="project" value="UniProtKB-EC"/>
</dbReference>
<feature type="binding site" evidence="5">
    <location>
        <position position="127"/>
    </location>
    <ligand>
        <name>S-adenosyl-L-methionine</name>
        <dbReference type="ChEBI" id="CHEBI:59789"/>
    </ligand>
</feature>
<evidence type="ECO:0000256" key="5">
    <source>
        <dbReference type="HAMAP-Rule" id="MF_00472"/>
    </source>
</evidence>
<evidence type="ECO:0000256" key="4">
    <source>
        <dbReference type="ARBA" id="ARBA00022691"/>
    </source>
</evidence>
<dbReference type="InterPro" id="IPR029063">
    <property type="entry name" value="SAM-dependent_MTases_sf"/>
</dbReference>
<dbReference type="NCBIfam" id="TIGR01983">
    <property type="entry name" value="UbiG"/>
    <property type="match status" value="1"/>
</dbReference>
<keyword evidence="7" id="KW-1185">Reference proteome</keyword>
<dbReference type="SUPFAM" id="SSF53335">
    <property type="entry name" value="S-adenosyl-L-methionine-dependent methyltransferases"/>
    <property type="match status" value="1"/>
</dbReference>
<dbReference type="GO" id="GO:0032259">
    <property type="term" value="P:methylation"/>
    <property type="evidence" value="ECO:0007669"/>
    <property type="project" value="UniProtKB-KW"/>
</dbReference>
<evidence type="ECO:0000256" key="2">
    <source>
        <dbReference type="ARBA" id="ARBA00022679"/>
    </source>
</evidence>
<evidence type="ECO:0000256" key="1">
    <source>
        <dbReference type="ARBA" id="ARBA00022603"/>
    </source>
</evidence>
<gene>
    <name evidence="5 6" type="primary">ubiG</name>
    <name evidence="6" type="ORF">GCM10007391_34220</name>
</gene>
<proteinExistence type="inferred from homology"/>
<evidence type="ECO:0000313" key="7">
    <source>
        <dbReference type="Proteomes" id="UP000631300"/>
    </source>
</evidence>
<dbReference type="FunFam" id="3.40.50.150:FF:000028">
    <property type="entry name" value="Ubiquinone biosynthesis O-methyltransferase"/>
    <property type="match status" value="1"/>
</dbReference>
<reference evidence="6" key="1">
    <citation type="journal article" date="2014" name="Int. J. Syst. Evol. Microbiol.">
        <title>Complete genome sequence of Corynebacterium casei LMG S-19264T (=DSM 44701T), isolated from a smear-ripened cheese.</title>
        <authorList>
            <consortium name="US DOE Joint Genome Institute (JGI-PGF)"/>
            <person name="Walter F."/>
            <person name="Albersmeier A."/>
            <person name="Kalinowski J."/>
            <person name="Ruckert C."/>
        </authorList>
    </citation>
    <scope>NUCLEOTIDE SEQUENCE</scope>
    <source>
        <strain evidence="6">KCTC 22164</strain>
    </source>
</reference>
<keyword evidence="6" id="KW-0830">Ubiquinone</keyword>
<feature type="binding site" evidence="5">
    <location>
        <position position="62"/>
    </location>
    <ligand>
        <name>S-adenosyl-L-methionine</name>
        <dbReference type="ChEBI" id="CHEBI:59789"/>
    </ligand>
</feature>
<evidence type="ECO:0000313" key="6">
    <source>
        <dbReference type="EMBL" id="GGW97290.1"/>
    </source>
</evidence>
<comment type="caution">
    <text evidence="6">The sequence shown here is derived from an EMBL/GenBank/DDBJ whole genome shotgun (WGS) entry which is preliminary data.</text>
</comment>
<keyword evidence="1 5" id="KW-0489">Methyltransferase</keyword>
<dbReference type="Proteomes" id="UP000631300">
    <property type="component" value="Unassembled WGS sequence"/>
</dbReference>
<dbReference type="AlphaFoldDB" id="A0A918JTK0"/>
<name>A0A918JTK0_9ALTE</name>
<dbReference type="EMBL" id="BMXP01000015">
    <property type="protein sequence ID" value="GGW97290.1"/>
    <property type="molecule type" value="Genomic_DNA"/>
</dbReference>
<keyword evidence="2 5" id="KW-0808">Transferase</keyword>
<dbReference type="PANTHER" id="PTHR43464:SF19">
    <property type="entry name" value="UBIQUINONE BIOSYNTHESIS O-METHYLTRANSFERASE, MITOCHONDRIAL"/>
    <property type="match status" value="1"/>
</dbReference>
<accession>A0A918JTK0</accession>
<dbReference type="EC" id="2.1.1.64" evidence="5"/>
<dbReference type="GO" id="GO:0010420">
    <property type="term" value="F:polyprenyldihydroxybenzoate methyltransferase activity"/>
    <property type="evidence" value="ECO:0007669"/>
    <property type="project" value="InterPro"/>
</dbReference>
<dbReference type="HAMAP" id="MF_00472">
    <property type="entry name" value="UbiG"/>
    <property type="match status" value="1"/>
</dbReference>
<comment type="pathway">
    <text evidence="5">Cofactor biosynthesis; ubiquinone biosynthesis.</text>
</comment>
<protein>
    <recommendedName>
        <fullName evidence="5">Ubiquinone biosynthesis O-methyltransferase</fullName>
    </recommendedName>
    <alternativeName>
        <fullName evidence="5">2-polyprenyl-6-hydroxyphenol methylase</fullName>
        <ecNumber evidence="5">2.1.1.222</ecNumber>
    </alternativeName>
    <alternativeName>
        <fullName evidence="5">3-demethylubiquinone 3-O-methyltransferase</fullName>
        <ecNumber evidence="5">2.1.1.64</ecNumber>
    </alternativeName>
</protein>
<dbReference type="GO" id="GO:0061542">
    <property type="term" value="F:3-demethylubiquinol 3-O-methyltransferase activity"/>
    <property type="evidence" value="ECO:0007669"/>
    <property type="project" value="UniProtKB-UniRule"/>
</dbReference>
<evidence type="ECO:0000256" key="3">
    <source>
        <dbReference type="ARBA" id="ARBA00022688"/>
    </source>
</evidence>
<keyword evidence="4 5" id="KW-0949">S-adenosyl-L-methionine</keyword>
<feature type="binding site" evidence="5">
    <location>
        <position position="42"/>
    </location>
    <ligand>
        <name>S-adenosyl-L-methionine</name>
        <dbReference type="ChEBI" id="CHEBI:59789"/>
    </ligand>
</feature>
<comment type="similarity">
    <text evidence="5">Belongs to the methyltransferase superfamily. UbiG/COQ3 family.</text>
</comment>
<feature type="binding site" evidence="5">
    <location>
        <position position="83"/>
    </location>
    <ligand>
        <name>S-adenosyl-L-methionine</name>
        <dbReference type="ChEBI" id="CHEBI:59789"/>
    </ligand>
</feature>